<evidence type="ECO:0000256" key="41">
    <source>
        <dbReference type="ARBA" id="ARBA00049372"/>
    </source>
</evidence>
<comment type="catalytic activity">
    <reaction evidence="26">
        <text>1-hexadecanoyl-2-(9Z-octadecenoyl)-sn-glycero-3-phospho-(1'-sn-glycerol) + H2O = 1-hexadecanoyl-sn-glycero-3-phospho-(1'-sn-glycerol) + (9Z)-octadecenoate + H(+)</text>
        <dbReference type="Rhea" id="RHEA:40919"/>
        <dbReference type="ChEBI" id="CHEBI:15377"/>
        <dbReference type="ChEBI" id="CHEBI:15378"/>
        <dbReference type="ChEBI" id="CHEBI:30823"/>
        <dbReference type="ChEBI" id="CHEBI:72841"/>
        <dbReference type="ChEBI" id="CHEBI:75158"/>
    </reaction>
    <physiologicalReaction direction="left-to-right" evidence="26">
        <dbReference type="Rhea" id="RHEA:40920"/>
    </physiologicalReaction>
</comment>
<evidence type="ECO:0000256" key="5">
    <source>
        <dbReference type="ARBA" id="ARBA00022692"/>
    </source>
</evidence>
<comment type="function">
    <text evidence="20">Calcium-independent membrane-associated phospholipase that catalyzes complete diacylation of phospholipids by hydrolyzing both sn-1 and sn-2 fatty acyl chains attached to the glycerol backbone (phospholipase B activity). Has dual phospholipase and lysophospholipase activities toward diacylphospholipids. Preferentially cleaves sn-2 ester bonds over sn-1 bonds. Acts as a lipase toward glycerolipid substrates. Hydrolyzes fatty acyl chains of diacylglycerols with preference for the sn-2 position and of triacylglycerols with not positional selectivity. May also hydrolyze long chain retinyl esters such as retinyl palmitate. May contribute to digestion of dietary phospholipids, glycerolipids and retinoids, facilitating lipid absorption at the brush border.</text>
</comment>
<reference evidence="44 45" key="1">
    <citation type="journal article" date="2017" name="PLoS Biol.">
        <title>The sea cucumber genome provides insights into morphological evolution and visceral regeneration.</title>
        <authorList>
            <person name="Zhang X."/>
            <person name="Sun L."/>
            <person name="Yuan J."/>
            <person name="Sun Y."/>
            <person name="Gao Y."/>
            <person name="Zhang L."/>
            <person name="Li S."/>
            <person name="Dai H."/>
            <person name="Hamel J.F."/>
            <person name="Liu C."/>
            <person name="Yu Y."/>
            <person name="Liu S."/>
            <person name="Lin W."/>
            <person name="Guo K."/>
            <person name="Jin S."/>
            <person name="Xu P."/>
            <person name="Storey K.B."/>
            <person name="Huan P."/>
            <person name="Zhang T."/>
            <person name="Zhou Y."/>
            <person name="Zhang J."/>
            <person name="Lin C."/>
            <person name="Li X."/>
            <person name="Xing L."/>
            <person name="Huo D."/>
            <person name="Sun M."/>
            <person name="Wang L."/>
            <person name="Mercier A."/>
            <person name="Li F."/>
            <person name="Yang H."/>
            <person name="Xiang J."/>
        </authorList>
    </citation>
    <scope>NUCLEOTIDE SEQUENCE [LARGE SCALE GENOMIC DNA]</scope>
    <source>
        <strain evidence="44">Shaxun</strain>
        <tissue evidence="44">Muscle</tissue>
    </source>
</reference>
<evidence type="ECO:0000256" key="15">
    <source>
        <dbReference type="ARBA" id="ARBA00023422"/>
    </source>
</evidence>
<dbReference type="GO" id="GO:0004623">
    <property type="term" value="F:phospholipase A2 activity"/>
    <property type="evidence" value="ECO:0007669"/>
    <property type="project" value="UniProtKB-EC"/>
</dbReference>
<evidence type="ECO:0000256" key="7">
    <source>
        <dbReference type="ARBA" id="ARBA00022737"/>
    </source>
</evidence>
<organism evidence="44 45">
    <name type="scientific">Stichopus japonicus</name>
    <name type="common">Sea cucumber</name>
    <dbReference type="NCBI Taxonomy" id="307972"/>
    <lineage>
        <taxon>Eukaryota</taxon>
        <taxon>Metazoa</taxon>
        <taxon>Echinodermata</taxon>
        <taxon>Eleutherozoa</taxon>
        <taxon>Echinozoa</taxon>
        <taxon>Holothuroidea</taxon>
        <taxon>Aspidochirotacea</taxon>
        <taxon>Aspidochirotida</taxon>
        <taxon>Stichopodidae</taxon>
        <taxon>Apostichopus</taxon>
    </lineage>
</organism>
<evidence type="ECO:0000256" key="9">
    <source>
        <dbReference type="ARBA" id="ARBA00022989"/>
    </source>
</evidence>
<evidence type="ECO:0000256" key="27">
    <source>
        <dbReference type="ARBA" id="ARBA00048049"/>
    </source>
</evidence>
<keyword evidence="4" id="KW-1003">Cell membrane</keyword>
<keyword evidence="9" id="KW-1133">Transmembrane helix</keyword>
<dbReference type="FunFam" id="3.40.50.1110:FF:000005">
    <property type="entry name" value="Phospholipase B1"/>
    <property type="match status" value="1"/>
</dbReference>
<evidence type="ECO:0000256" key="37">
    <source>
        <dbReference type="ARBA" id="ARBA00048869"/>
    </source>
</evidence>
<comment type="catalytic activity">
    <reaction evidence="23">
        <text>1-(9Z-octadecenoyl)-glycerol + H2O = glycerol + (9Z)-octadecenoate + H(+)</text>
        <dbReference type="Rhea" id="RHEA:38487"/>
        <dbReference type="ChEBI" id="CHEBI:15377"/>
        <dbReference type="ChEBI" id="CHEBI:15378"/>
        <dbReference type="ChEBI" id="CHEBI:17754"/>
        <dbReference type="ChEBI" id="CHEBI:30823"/>
        <dbReference type="ChEBI" id="CHEBI:75342"/>
    </reaction>
    <physiologicalReaction direction="left-to-right" evidence="23">
        <dbReference type="Rhea" id="RHEA:38488"/>
    </physiologicalReaction>
</comment>
<evidence type="ECO:0000256" key="39">
    <source>
        <dbReference type="ARBA" id="ARBA00048939"/>
    </source>
</evidence>
<keyword evidence="12" id="KW-0325">Glycoprotein</keyword>
<comment type="catalytic activity">
    <reaction evidence="30">
        <text>1-hexadecanoyl-2-(9Z,12Z-octadecadienoyl)-sn-glycero-3-phosphocholine + H2O = 2-(9Z,12Z-octadecadienoyl)-sn-glycero-3-phosphocholine + hexadecanoate + H(+)</text>
        <dbReference type="Rhea" id="RHEA:40971"/>
        <dbReference type="ChEBI" id="CHEBI:7896"/>
        <dbReference type="ChEBI" id="CHEBI:15377"/>
        <dbReference type="ChEBI" id="CHEBI:15378"/>
        <dbReference type="ChEBI" id="CHEBI:73002"/>
        <dbReference type="ChEBI" id="CHEBI:76084"/>
    </reaction>
    <physiologicalReaction direction="left-to-right" evidence="30">
        <dbReference type="Rhea" id="RHEA:40972"/>
    </physiologicalReaction>
</comment>
<keyword evidence="8" id="KW-0378">Hydrolase</keyword>
<comment type="catalytic activity">
    <reaction evidence="35">
        <text>1-hexadecanoyl-sn-glycero-3-phosphocholine + H2O = sn-glycerol 3-phosphocholine + hexadecanoate + H(+)</text>
        <dbReference type="Rhea" id="RHEA:40435"/>
        <dbReference type="ChEBI" id="CHEBI:7896"/>
        <dbReference type="ChEBI" id="CHEBI:15377"/>
        <dbReference type="ChEBI" id="CHEBI:15378"/>
        <dbReference type="ChEBI" id="CHEBI:16870"/>
        <dbReference type="ChEBI" id="CHEBI:72998"/>
    </reaction>
    <physiologicalReaction direction="left-to-right" evidence="35">
        <dbReference type="Rhea" id="RHEA:40436"/>
    </physiologicalReaction>
</comment>
<evidence type="ECO:0000256" key="21">
    <source>
        <dbReference type="ARBA" id="ARBA00047324"/>
    </source>
</evidence>
<evidence type="ECO:0000256" key="23">
    <source>
        <dbReference type="ARBA" id="ARBA00047438"/>
    </source>
</evidence>
<name>A0A2G8K7Y1_STIJA</name>
<keyword evidence="6 43" id="KW-0732">Signal</keyword>
<evidence type="ECO:0000256" key="34">
    <source>
        <dbReference type="ARBA" id="ARBA00048613"/>
    </source>
</evidence>
<evidence type="ECO:0000256" key="35">
    <source>
        <dbReference type="ARBA" id="ARBA00048656"/>
    </source>
</evidence>
<comment type="catalytic activity">
    <reaction evidence="25">
        <text>2,3-di-(9Z)-octadecenoyl-sn-glycerol + H2O = 3-(9Z-octadecenoyl)-sn-glycerol + (9Z)-octadecenoate + H(+)</text>
        <dbReference type="Rhea" id="RHEA:42604"/>
        <dbReference type="ChEBI" id="CHEBI:15377"/>
        <dbReference type="ChEBI" id="CHEBI:15378"/>
        <dbReference type="ChEBI" id="CHEBI:30823"/>
        <dbReference type="ChEBI" id="CHEBI:75824"/>
        <dbReference type="ChEBI" id="CHEBI:75938"/>
    </reaction>
    <physiologicalReaction direction="left-to-right" evidence="25">
        <dbReference type="Rhea" id="RHEA:42605"/>
    </physiologicalReaction>
</comment>
<comment type="catalytic activity">
    <reaction evidence="13">
        <text>a triacylglycerol + H2O = a diacylglycerol + a fatty acid + H(+)</text>
        <dbReference type="Rhea" id="RHEA:12044"/>
        <dbReference type="ChEBI" id="CHEBI:15377"/>
        <dbReference type="ChEBI" id="CHEBI:15378"/>
        <dbReference type="ChEBI" id="CHEBI:17855"/>
        <dbReference type="ChEBI" id="CHEBI:18035"/>
        <dbReference type="ChEBI" id="CHEBI:28868"/>
        <dbReference type="EC" id="3.1.1.3"/>
    </reaction>
    <physiologicalReaction direction="left-to-right" evidence="13">
        <dbReference type="Rhea" id="RHEA:12045"/>
    </physiologicalReaction>
</comment>
<dbReference type="InterPro" id="IPR038885">
    <property type="entry name" value="PLB1"/>
</dbReference>
<dbReference type="InterPro" id="IPR036514">
    <property type="entry name" value="SGNH_hydro_sf"/>
</dbReference>
<evidence type="ECO:0000256" key="1">
    <source>
        <dbReference type="ARBA" id="ARBA00004247"/>
    </source>
</evidence>
<evidence type="ECO:0000313" key="44">
    <source>
        <dbReference type="EMBL" id="PIK44097.1"/>
    </source>
</evidence>
<dbReference type="Pfam" id="PF00657">
    <property type="entry name" value="Lipase_GDSL"/>
    <property type="match status" value="1"/>
</dbReference>
<evidence type="ECO:0000256" key="17">
    <source>
        <dbReference type="ARBA" id="ARBA00031182"/>
    </source>
</evidence>
<comment type="catalytic activity">
    <reaction evidence="15">
        <text>a 1,2-diacyl-sn-glycero-3-phosphocholine + H2O = a 1-acyl-sn-glycero-3-phosphocholine + a fatty acid + H(+)</text>
        <dbReference type="Rhea" id="RHEA:15801"/>
        <dbReference type="ChEBI" id="CHEBI:15377"/>
        <dbReference type="ChEBI" id="CHEBI:15378"/>
        <dbReference type="ChEBI" id="CHEBI:28868"/>
        <dbReference type="ChEBI" id="CHEBI:57643"/>
        <dbReference type="ChEBI" id="CHEBI:58168"/>
        <dbReference type="EC" id="3.1.1.4"/>
    </reaction>
    <physiologicalReaction direction="left-to-right" evidence="15">
        <dbReference type="Rhea" id="RHEA:15802"/>
    </physiologicalReaction>
</comment>
<dbReference type="AlphaFoldDB" id="A0A2G8K7Y1"/>
<evidence type="ECO:0000256" key="40">
    <source>
        <dbReference type="ARBA" id="ARBA00049363"/>
    </source>
</evidence>
<dbReference type="PANTHER" id="PTHR21325:SF31">
    <property type="entry name" value="GH22081P-RELATED"/>
    <property type="match status" value="1"/>
</dbReference>
<comment type="catalytic activity">
    <reaction evidence="36">
        <text>1-hexadecanoyl-2-(9Z-octadecenoyl)-sn-glycero-3-phosphocholine + H2O = 1-hexadecanoyl-sn-glycero-3-phosphocholine + (9Z)-octadecenoate + H(+)</text>
        <dbReference type="Rhea" id="RHEA:38779"/>
        <dbReference type="ChEBI" id="CHEBI:15377"/>
        <dbReference type="ChEBI" id="CHEBI:15378"/>
        <dbReference type="ChEBI" id="CHEBI:30823"/>
        <dbReference type="ChEBI" id="CHEBI:72998"/>
        <dbReference type="ChEBI" id="CHEBI:73001"/>
    </reaction>
    <physiologicalReaction direction="left-to-right" evidence="36">
        <dbReference type="Rhea" id="RHEA:38780"/>
    </physiologicalReaction>
</comment>
<evidence type="ECO:0000256" key="12">
    <source>
        <dbReference type="ARBA" id="ARBA00023180"/>
    </source>
</evidence>
<keyword evidence="5" id="KW-0812">Transmembrane</keyword>
<keyword evidence="11" id="KW-0472">Membrane</keyword>
<keyword evidence="45" id="KW-1185">Reference proteome</keyword>
<comment type="catalytic activity">
    <reaction evidence="29">
        <text>1,2-dihexadecanoyl-sn-glycero-3-phosphocholine + H2O = 1-hexadecanoyl-sn-glycero-3-phosphocholine + hexadecanoate + H(+)</text>
        <dbReference type="Rhea" id="RHEA:41223"/>
        <dbReference type="ChEBI" id="CHEBI:7896"/>
        <dbReference type="ChEBI" id="CHEBI:15377"/>
        <dbReference type="ChEBI" id="CHEBI:15378"/>
        <dbReference type="ChEBI" id="CHEBI:72998"/>
        <dbReference type="ChEBI" id="CHEBI:72999"/>
    </reaction>
    <physiologicalReaction direction="left-to-right" evidence="29">
        <dbReference type="Rhea" id="RHEA:41224"/>
    </physiologicalReaction>
</comment>
<evidence type="ECO:0000256" key="28">
    <source>
        <dbReference type="ARBA" id="ARBA00048058"/>
    </source>
</evidence>
<gene>
    <name evidence="44" type="ORF">BSL78_19057</name>
</gene>
<comment type="catalytic activity">
    <reaction evidence="33">
        <text>a 1-acyl-sn-glycero-3-phosphocholine + H2O = sn-glycerol 3-phosphocholine + a fatty acid + H(+)</text>
        <dbReference type="Rhea" id="RHEA:15177"/>
        <dbReference type="ChEBI" id="CHEBI:15377"/>
        <dbReference type="ChEBI" id="CHEBI:15378"/>
        <dbReference type="ChEBI" id="CHEBI:16870"/>
        <dbReference type="ChEBI" id="CHEBI:28868"/>
        <dbReference type="ChEBI" id="CHEBI:58168"/>
        <dbReference type="EC" id="3.1.1.5"/>
    </reaction>
    <physiologicalReaction direction="left-to-right" evidence="33">
        <dbReference type="Rhea" id="RHEA:15178"/>
    </physiologicalReaction>
</comment>
<comment type="catalytic activity">
    <reaction evidence="40">
        <text>1,2-dihexadecanoyl-sn-glycero-3-phosphocholine + 2 H2O = sn-glycerol 3-phosphocholine + 2 hexadecanoate + 2 H(+)</text>
        <dbReference type="Rhea" id="RHEA:40975"/>
        <dbReference type="ChEBI" id="CHEBI:7896"/>
        <dbReference type="ChEBI" id="CHEBI:15377"/>
        <dbReference type="ChEBI" id="CHEBI:15378"/>
        <dbReference type="ChEBI" id="CHEBI:16870"/>
        <dbReference type="ChEBI" id="CHEBI:72999"/>
    </reaction>
    <physiologicalReaction direction="left-to-right" evidence="40">
        <dbReference type="Rhea" id="RHEA:40976"/>
    </physiologicalReaction>
</comment>
<dbReference type="GO" id="GO:0006644">
    <property type="term" value="P:phospholipid metabolic process"/>
    <property type="evidence" value="ECO:0007669"/>
    <property type="project" value="TreeGrafter"/>
</dbReference>
<comment type="catalytic activity">
    <reaction evidence="42">
        <text>2-(9Z-octadecenoyl)-glycerol + H2O = glycerol + (9Z)-octadecenoate + H(+)</text>
        <dbReference type="Rhea" id="RHEA:38491"/>
        <dbReference type="ChEBI" id="CHEBI:15377"/>
        <dbReference type="ChEBI" id="CHEBI:15378"/>
        <dbReference type="ChEBI" id="CHEBI:17754"/>
        <dbReference type="ChEBI" id="CHEBI:30823"/>
        <dbReference type="ChEBI" id="CHEBI:73990"/>
    </reaction>
    <physiologicalReaction direction="left-to-right" evidence="42">
        <dbReference type="Rhea" id="RHEA:38492"/>
    </physiologicalReaction>
</comment>
<evidence type="ECO:0000256" key="33">
    <source>
        <dbReference type="ARBA" id="ARBA00048454"/>
    </source>
</evidence>
<evidence type="ECO:0000256" key="36">
    <source>
        <dbReference type="ARBA" id="ARBA00048699"/>
    </source>
</evidence>
<evidence type="ECO:0000256" key="31">
    <source>
        <dbReference type="ARBA" id="ARBA00048374"/>
    </source>
</evidence>
<evidence type="ECO:0000256" key="6">
    <source>
        <dbReference type="ARBA" id="ARBA00022729"/>
    </source>
</evidence>
<accession>A0A2G8K7Y1</accession>
<evidence type="ECO:0000256" key="38">
    <source>
        <dbReference type="ARBA" id="ARBA00048872"/>
    </source>
</evidence>
<comment type="catalytic activity">
    <reaction evidence="38">
        <text>1-O-hexadecyl-2-(9Z)-octadecenoyl-sn-glycero-3-phosphocholine + H2O = 1-O-hexadecyl-sn-glycero-3-phosphocholine + (9Z)-octadecenoate + H(+)</text>
        <dbReference type="Rhea" id="RHEA:40915"/>
        <dbReference type="ChEBI" id="CHEBI:15377"/>
        <dbReference type="ChEBI" id="CHEBI:15378"/>
        <dbReference type="ChEBI" id="CHEBI:30823"/>
        <dbReference type="ChEBI" id="CHEBI:34112"/>
        <dbReference type="ChEBI" id="CHEBI:64496"/>
    </reaction>
    <physiologicalReaction direction="left-to-right" evidence="38">
        <dbReference type="Rhea" id="RHEA:40916"/>
    </physiologicalReaction>
</comment>
<dbReference type="CDD" id="cd01824">
    <property type="entry name" value="Phospholipase_B_like"/>
    <property type="match status" value="1"/>
</dbReference>
<keyword evidence="10" id="KW-0443">Lipid metabolism</keyword>
<comment type="catalytic activity">
    <reaction evidence="39">
        <text>1-hexadecanoyl-2-(9Z)-octadecenoyl-3-octadecanoyl-sn-glycerol + H2O = 1-hexadecanoyl-3-octadecanoyl-sn-glycerol + (9Z)-octadecenoate + H(+)</text>
        <dbReference type="Rhea" id="RHEA:41103"/>
        <dbReference type="ChEBI" id="CHEBI:15377"/>
        <dbReference type="ChEBI" id="CHEBI:15378"/>
        <dbReference type="ChEBI" id="CHEBI:30823"/>
        <dbReference type="ChEBI" id="CHEBI:77623"/>
        <dbReference type="ChEBI" id="CHEBI:77624"/>
    </reaction>
    <physiologicalReaction direction="left-to-right" evidence="39">
        <dbReference type="Rhea" id="RHEA:41104"/>
    </physiologicalReaction>
</comment>
<evidence type="ECO:0000256" key="42">
    <source>
        <dbReference type="ARBA" id="ARBA00049461"/>
    </source>
</evidence>
<dbReference type="EMBL" id="MRZV01000801">
    <property type="protein sequence ID" value="PIK44097.1"/>
    <property type="molecule type" value="Genomic_DNA"/>
</dbReference>
<evidence type="ECO:0000256" key="13">
    <source>
        <dbReference type="ARBA" id="ARBA00023369"/>
    </source>
</evidence>
<evidence type="ECO:0000256" key="30">
    <source>
        <dbReference type="ARBA" id="ARBA00048362"/>
    </source>
</evidence>
<dbReference type="InterPro" id="IPR035547">
    <property type="entry name" value="Phospholipase_B"/>
</dbReference>
<dbReference type="Gene3D" id="3.40.50.1110">
    <property type="entry name" value="SGNH hydrolase"/>
    <property type="match status" value="1"/>
</dbReference>
<dbReference type="Proteomes" id="UP000230750">
    <property type="component" value="Unassembled WGS sequence"/>
</dbReference>
<dbReference type="GO" id="GO:0050253">
    <property type="term" value="F:retinyl-palmitate esterase activity"/>
    <property type="evidence" value="ECO:0007669"/>
    <property type="project" value="TreeGrafter"/>
</dbReference>
<evidence type="ECO:0000256" key="20">
    <source>
        <dbReference type="ARBA" id="ARBA00045916"/>
    </source>
</evidence>
<evidence type="ECO:0000256" key="10">
    <source>
        <dbReference type="ARBA" id="ARBA00023098"/>
    </source>
</evidence>
<dbReference type="STRING" id="307972.A0A2G8K7Y1"/>
<comment type="caution">
    <text evidence="44">The sequence shown here is derived from an EMBL/GenBank/DDBJ whole genome shotgun (WGS) entry which is preliminary data.</text>
</comment>
<sequence length="445" mass="50169">MKMTSLSHLLLLLVLAYDVVKGETEEIVHLEFPDWFENLENETGPPEWFQRLPGYECSQEARWPGDQTFPFECPIMQASATANVSNLESIEITLHTVHRLRPADINVIGALGDSLSSANGAGACFLPEVLYMYRGQCFSTGGDGSFETNPTIANILRKFNPDLKGYSLETNWWTSPQAGMNVGIPGAVADDLPRQARALINAMKDDPNIDFENDWKLITLFIGGNDLCGWCRNKEKRSAEMYTYWINEAIKILHDGLPRTYVAVIGILLIPEVDIMDKPLCRFMHNQYCSCAMDPSIRNDFWNITRDYQETLQTAIESRMWDDKDDFTASLLPCLHESHMPLLEDGSPDYSYFAPDCFHFSHKAHSGFGAILWNNMMERVGERSEDFLEVEDLKCPSDTFPFLYTNVNSDPGFQVELPSGSPAGIRPAINLTLFALAAICLFLNL</sequence>
<proteinExistence type="inferred from homology"/>
<comment type="subcellular location">
    <subcellularLocation>
        <location evidence="1">Apical cell membrane</location>
        <topology evidence="1">Single-pass type I membrane protein</topology>
    </subcellularLocation>
</comment>
<evidence type="ECO:0000256" key="4">
    <source>
        <dbReference type="ARBA" id="ARBA00022475"/>
    </source>
</evidence>
<evidence type="ECO:0000256" key="8">
    <source>
        <dbReference type="ARBA" id="ARBA00022801"/>
    </source>
</evidence>
<evidence type="ECO:0000256" key="3">
    <source>
        <dbReference type="ARBA" id="ARBA00015133"/>
    </source>
</evidence>
<evidence type="ECO:0000256" key="32">
    <source>
        <dbReference type="ARBA" id="ARBA00048386"/>
    </source>
</evidence>
<comment type="catalytic activity">
    <reaction evidence="37">
        <text>1,3-dihexadecanoyl-2-(9Z-octadecenoyl)glycerol + H2O = 1,3-dihexadecanoylglycerol + (9Z)-octadecenoate + H(+)</text>
        <dbReference type="Rhea" id="RHEA:40983"/>
        <dbReference type="ChEBI" id="CHEBI:15377"/>
        <dbReference type="ChEBI" id="CHEBI:15378"/>
        <dbReference type="ChEBI" id="CHEBI:30823"/>
        <dbReference type="ChEBI" id="CHEBI:75688"/>
        <dbReference type="ChEBI" id="CHEBI:77619"/>
    </reaction>
    <physiologicalReaction direction="left-to-right" evidence="37">
        <dbReference type="Rhea" id="RHEA:40984"/>
    </physiologicalReaction>
</comment>
<evidence type="ECO:0000256" key="22">
    <source>
        <dbReference type="ARBA" id="ARBA00047363"/>
    </source>
</evidence>
<evidence type="ECO:0000256" key="16">
    <source>
        <dbReference type="ARBA" id="ARBA00029723"/>
    </source>
</evidence>
<evidence type="ECO:0000256" key="26">
    <source>
        <dbReference type="ARBA" id="ARBA00048015"/>
    </source>
</evidence>
<evidence type="ECO:0000256" key="11">
    <source>
        <dbReference type="ARBA" id="ARBA00023136"/>
    </source>
</evidence>
<evidence type="ECO:0000256" key="18">
    <source>
        <dbReference type="ARBA" id="ARBA00031485"/>
    </source>
</evidence>
<evidence type="ECO:0000256" key="25">
    <source>
        <dbReference type="ARBA" id="ARBA00048011"/>
    </source>
</evidence>
<comment type="catalytic activity">
    <reaction evidence="24">
        <text>1-hexadecanoyl-2-(9Z)-octadecenoyl-3-octadecanoyl-sn-glycerol + H2O = 1-hexadecanoyl-2-(9Z-octadecenoyl)-sn-glycerol + octadecanoate + H(+)</text>
        <dbReference type="Rhea" id="RHEA:41111"/>
        <dbReference type="ChEBI" id="CHEBI:15377"/>
        <dbReference type="ChEBI" id="CHEBI:15378"/>
        <dbReference type="ChEBI" id="CHEBI:25629"/>
        <dbReference type="ChEBI" id="CHEBI:75466"/>
        <dbReference type="ChEBI" id="CHEBI:77623"/>
    </reaction>
    <physiologicalReaction direction="left-to-right" evidence="24">
        <dbReference type="Rhea" id="RHEA:41112"/>
    </physiologicalReaction>
</comment>
<dbReference type="GO" id="GO:0004622">
    <property type="term" value="F:phosphatidylcholine lysophospholipase activity"/>
    <property type="evidence" value="ECO:0007669"/>
    <property type="project" value="UniProtKB-EC"/>
</dbReference>
<comment type="catalytic activity">
    <reaction evidence="28">
        <text>1,2-di-(9Z-octadecenoyl)-sn-glycero-3-phosphocholine + H2O = 1-(9Z-octadecenoyl)-sn-glycero-3-phosphocholine + (9Z)-octadecenoate + H(+)</text>
        <dbReference type="Rhea" id="RHEA:40923"/>
        <dbReference type="ChEBI" id="CHEBI:15377"/>
        <dbReference type="ChEBI" id="CHEBI:15378"/>
        <dbReference type="ChEBI" id="CHEBI:28610"/>
        <dbReference type="ChEBI" id="CHEBI:30823"/>
        <dbReference type="ChEBI" id="CHEBI:74669"/>
    </reaction>
    <physiologicalReaction direction="left-to-right" evidence="28">
        <dbReference type="Rhea" id="RHEA:40924"/>
    </physiologicalReaction>
</comment>
<dbReference type="SUPFAM" id="SSF52266">
    <property type="entry name" value="SGNH hydrolase"/>
    <property type="match status" value="1"/>
</dbReference>
<evidence type="ECO:0000256" key="2">
    <source>
        <dbReference type="ARBA" id="ARBA00009979"/>
    </source>
</evidence>
<dbReference type="GO" id="GO:0004806">
    <property type="term" value="F:triacylglycerol lipase activity"/>
    <property type="evidence" value="ECO:0007669"/>
    <property type="project" value="UniProtKB-EC"/>
</dbReference>
<comment type="catalytic activity">
    <reaction evidence="41">
        <text>1,3-di-(9Z-octadecenoyl)-glycerol + H2O = 1-(9Z-octadecenoyl)-glycerol + (9Z)-octadecenoate + H(+)</text>
        <dbReference type="Rhea" id="RHEA:39939"/>
        <dbReference type="ChEBI" id="CHEBI:15377"/>
        <dbReference type="ChEBI" id="CHEBI:15378"/>
        <dbReference type="ChEBI" id="CHEBI:30823"/>
        <dbReference type="ChEBI" id="CHEBI:75342"/>
        <dbReference type="ChEBI" id="CHEBI:75735"/>
    </reaction>
    <physiologicalReaction direction="left-to-right" evidence="41">
        <dbReference type="Rhea" id="RHEA:39940"/>
    </physiologicalReaction>
</comment>
<feature type="chain" id="PRO_5013654650" description="Phospholipase B1, membrane-associated" evidence="43">
    <location>
        <begin position="23"/>
        <end position="445"/>
    </location>
</feature>
<dbReference type="InterPro" id="IPR001087">
    <property type="entry name" value="GDSL"/>
</dbReference>
<dbReference type="OrthoDB" id="10265800at2759"/>
<comment type="catalytic activity">
    <reaction evidence="21">
        <text>1-hexadecanoyl-2-(9Z)-octadecenoyl-3-octadecanoyl-sn-glycerol + H2O = 2-(9Z-octadecenoyl)-3-octadecanoyl-sn-glycerol + hexadecanoate + H(+)</text>
        <dbReference type="Rhea" id="RHEA:41107"/>
        <dbReference type="ChEBI" id="CHEBI:7896"/>
        <dbReference type="ChEBI" id="CHEBI:15377"/>
        <dbReference type="ChEBI" id="CHEBI:15378"/>
        <dbReference type="ChEBI" id="CHEBI:75558"/>
        <dbReference type="ChEBI" id="CHEBI:77623"/>
    </reaction>
    <physiologicalReaction direction="left-to-right" evidence="21">
        <dbReference type="Rhea" id="RHEA:41108"/>
    </physiologicalReaction>
</comment>
<evidence type="ECO:0000256" key="43">
    <source>
        <dbReference type="SAM" id="SignalP"/>
    </source>
</evidence>
<evidence type="ECO:0000313" key="45">
    <source>
        <dbReference type="Proteomes" id="UP000230750"/>
    </source>
</evidence>
<comment type="catalytic activity">
    <reaction evidence="34">
        <text>1-hexadecanoyl-2-(9Z-octadecenoyl)-sn-glycero-3-phosphoethanolamine + H2O = 1-hexadecanoyl-sn-glycero-3-phosphoethanolamine + (9Z)-octadecenoate + H(+)</text>
        <dbReference type="Rhea" id="RHEA:40911"/>
        <dbReference type="ChEBI" id="CHEBI:15377"/>
        <dbReference type="ChEBI" id="CHEBI:15378"/>
        <dbReference type="ChEBI" id="CHEBI:30823"/>
        <dbReference type="ChEBI" id="CHEBI:73004"/>
        <dbReference type="ChEBI" id="CHEBI:73007"/>
    </reaction>
    <physiologicalReaction direction="left-to-right" evidence="34">
        <dbReference type="Rhea" id="RHEA:40912"/>
    </physiologicalReaction>
</comment>
<comment type="similarity">
    <text evidence="2">Belongs to the 'GDSL' lipolytic enzyme family. Phospholipase B1 subfamily.</text>
</comment>
<evidence type="ECO:0000256" key="24">
    <source>
        <dbReference type="ARBA" id="ARBA00047459"/>
    </source>
</evidence>
<evidence type="ECO:0000256" key="19">
    <source>
        <dbReference type="ARBA" id="ARBA00033022"/>
    </source>
</evidence>
<protein>
    <recommendedName>
        <fullName evidence="3">Phospholipase B1, membrane-associated</fullName>
    </recommendedName>
    <alternativeName>
        <fullName evidence="16">Lysophospholipase</fullName>
    </alternativeName>
    <alternativeName>
        <fullName evidence="17">Phospholipase A2</fullName>
    </alternativeName>
    <alternativeName>
        <fullName evidence="19">Phospholipase B/lipase</fullName>
    </alternativeName>
    <alternativeName>
        <fullName evidence="18">Triacylglycerol lipase</fullName>
    </alternativeName>
</protein>
<comment type="catalytic activity">
    <reaction evidence="27">
        <text>a 1-O-alkyl-2-acyl-sn-glycero-3-phosphocholine + H2O = a 1-O-alkyl-sn-glycero-3-phosphocholine + a fatty acid + H(+)</text>
        <dbReference type="Rhea" id="RHEA:36231"/>
        <dbReference type="ChEBI" id="CHEBI:15377"/>
        <dbReference type="ChEBI" id="CHEBI:15378"/>
        <dbReference type="ChEBI" id="CHEBI:28868"/>
        <dbReference type="ChEBI" id="CHEBI:30909"/>
        <dbReference type="ChEBI" id="CHEBI:36702"/>
        <dbReference type="EC" id="3.1.1.4"/>
    </reaction>
    <physiologicalReaction direction="left-to-right" evidence="27">
        <dbReference type="Rhea" id="RHEA:36232"/>
    </physiologicalReaction>
</comment>
<comment type="catalytic activity">
    <reaction evidence="14">
        <text>1-hexadecanoyl-2-(9Z,12Z-octadecadienoyl)-sn-glycero-3-phosphocholine + H2O = (9Z,12Z)-octadecadienoate + 1-hexadecanoyl-sn-glycero-3-phosphocholine + H(+)</text>
        <dbReference type="Rhea" id="RHEA:40811"/>
        <dbReference type="ChEBI" id="CHEBI:15377"/>
        <dbReference type="ChEBI" id="CHEBI:15378"/>
        <dbReference type="ChEBI" id="CHEBI:30245"/>
        <dbReference type="ChEBI" id="CHEBI:72998"/>
        <dbReference type="ChEBI" id="CHEBI:73002"/>
    </reaction>
    <physiologicalReaction direction="left-to-right" evidence="14">
        <dbReference type="Rhea" id="RHEA:40812"/>
    </physiologicalReaction>
</comment>
<comment type="catalytic activity">
    <reaction evidence="32">
        <text>1,2,3-tri-(9Z-octadecenoyl)-glycerol + H2O = di-(9Z)-octadecenoylglycerol + (9Z)-octadecenoate + H(+)</text>
        <dbReference type="Rhea" id="RHEA:38575"/>
        <dbReference type="ChEBI" id="CHEBI:15377"/>
        <dbReference type="ChEBI" id="CHEBI:15378"/>
        <dbReference type="ChEBI" id="CHEBI:30823"/>
        <dbReference type="ChEBI" id="CHEBI:53753"/>
        <dbReference type="ChEBI" id="CHEBI:75945"/>
    </reaction>
    <physiologicalReaction direction="left-to-right" evidence="32">
        <dbReference type="Rhea" id="RHEA:38576"/>
    </physiologicalReaction>
</comment>
<feature type="signal peptide" evidence="43">
    <location>
        <begin position="1"/>
        <end position="22"/>
    </location>
</feature>
<comment type="catalytic activity">
    <reaction evidence="22">
        <text>1,3-dihexadecanoyl-2-(9Z-octadecenoyl)glycerol + H2O = 1-hexadecanoyl-2-(9Z-octadecenoyl)-glycerol + hexadecanoate + H(+)</text>
        <dbReference type="Rhea" id="RHEA:40979"/>
        <dbReference type="ChEBI" id="CHEBI:7896"/>
        <dbReference type="ChEBI" id="CHEBI:15377"/>
        <dbReference type="ChEBI" id="CHEBI:15378"/>
        <dbReference type="ChEBI" id="CHEBI:75585"/>
        <dbReference type="ChEBI" id="CHEBI:75688"/>
    </reaction>
    <physiologicalReaction direction="left-to-right" evidence="22">
        <dbReference type="Rhea" id="RHEA:40980"/>
    </physiologicalReaction>
</comment>
<keyword evidence="7" id="KW-0677">Repeat</keyword>
<evidence type="ECO:0000256" key="14">
    <source>
        <dbReference type="ARBA" id="ARBA00023408"/>
    </source>
</evidence>
<dbReference type="PANTHER" id="PTHR21325">
    <property type="entry name" value="PHOSPHOLIPASE B, PLB1"/>
    <property type="match status" value="1"/>
</dbReference>
<comment type="catalytic activity">
    <reaction evidence="31">
        <text>1-octadecanoyl-2-(9Z,12Z)-octadecadienoyl-sn-glycerol + H2O = 1-octadecanoyl-sn-glycerol + (9Z,12Z)-octadecadienoate + H(+)</text>
        <dbReference type="Rhea" id="RHEA:40927"/>
        <dbReference type="ChEBI" id="CHEBI:15377"/>
        <dbReference type="ChEBI" id="CHEBI:15378"/>
        <dbReference type="ChEBI" id="CHEBI:30245"/>
        <dbReference type="ChEBI" id="CHEBI:75550"/>
        <dbReference type="ChEBI" id="CHEBI:77097"/>
    </reaction>
    <physiologicalReaction direction="left-to-right" evidence="31">
        <dbReference type="Rhea" id="RHEA:40928"/>
    </physiologicalReaction>
</comment>
<dbReference type="GO" id="GO:0031526">
    <property type="term" value="C:brush border membrane"/>
    <property type="evidence" value="ECO:0007669"/>
    <property type="project" value="TreeGrafter"/>
</dbReference>
<evidence type="ECO:0000256" key="29">
    <source>
        <dbReference type="ARBA" id="ARBA00048227"/>
    </source>
</evidence>